<gene>
    <name evidence="2" type="ordered locus">Metvu_0669</name>
    <name evidence="3" type="ordered locus">Metvu_0691</name>
</gene>
<dbReference type="AlphaFoldDB" id="C9RG26"/>
<keyword evidence="1" id="KW-0812">Transmembrane</keyword>
<dbReference type="KEGG" id="mvu:Metvu_0691"/>
<protein>
    <submittedName>
        <fullName evidence="2">Uncharacterized protein</fullName>
    </submittedName>
</protein>
<dbReference type="EMBL" id="CP001787">
    <property type="protein sequence ID" value="ACX72528.1"/>
    <property type="molecule type" value="Genomic_DNA"/>
</dbReference>
<name>C9RG26_METVM</name>
<dbReference type="STRING" id="579137.Metvu_0669"/>
<feature type="transmembrane region" description="Helical" evidence="1">
    <location>
        <begin position="33"/>
        <end position="53"/>
    </location>
</feature>
<dbReference type="Proteomes" id="UP000002063">
    <property type="component" value="Chromosome"/>
</dbReference>
<sequence>MSNPLIKKIFIVIFPFIIYSFLNLIFSVKNFELNYEIGSLFLVWYLGYIVLIFDDNFKIKLKNLMSLFLYSLFVISWIILSLIMHQNPVYGFFGEFINYWLFLTIIMILAYFTVWRDKENENNALKFGLLFSIVYLFILILLNLNNIYICNWRNFINTIN</sequence>
<dbReference type="EMBL" id="CP001787">
    <property type="protein sequence ID" value="ACX72549.1"/>
    <property type="molecule type" value="Genomic_DNA"/>
</dbReference>
<feature type="transmembrane region" description="Helical" evidence="1">
    <location>
        <begin position="65"/>
        <end position="84"/>
    </location>
</feature>
<reference evidence="2 4" key="1">
    <citation type="submission" date="2009-10" db="EMBL/GenBank/DDBJ databases">
        <title>Complete sequence of chromosome of Methanocaldococcus vulcanius M7.</title>
        <authorList>
            <consortium name="US DOE Joint Genome Institute"/>
            <person name="Lucas S."/>
            <person name="Copeland A."/>
            <person name="Lapidus A."/>
            <person name="Glavina del Rio T."/>
            <person name="Dalin E."/>
            <person name="Tice H."/>
            <person name="Bruce D."/>
            <person name="Goodwin L."/>
            <person name="Pitluck S."/>
            <person name="Lcollab F.I."/>
            <person name="Brettin T."/>
            <person name="Detter J.C."/>
            <person name="Han C."/>
            <person name="Tapia R."/>
            <person name="Kuske C.R."/>
            <person name="Schmutz J."/>
            <person name="Larimer F."/>
            <person name="Land M."/>
            <person name="Hauser L."/>
            <person name="Kyrpides N."/>
            <person name="Ovchinikova G."/>
            <person name="Sieprawska-Lupa M."/>
            <person name="Whitman W.B."/>
            <person name="Woyke T."/>
        </authorList>
    </citation>
    <scope>NUCLEOTIDE SEQUENCE [LARGE SCALE GENOMIC DNA]</scope>
    <source>
        <strain evidence="4">ATCC 700851 / DSM 12094 / M7</strain>
        <strain evidence="2">M7</strain>
    </source>
</reference>
<dbReference type="HOGENOM" id="CLU_1648345_0_0_2"/>
<feature type="transmembrane region" description="Helical" evidence="1">
    <location>
        <begin position="9"/>
        <end position="27"/>
    </location>
</feature>
<feature type="transmembrane region" description="Helical" evidence="1">
    <location>
        <begin position="96"/>
        <end position="115"/>
    </location>
</feature>
<evidence type="ECO:0000313" key="3">
    <source>
        <dbReference type="EMBL" id="ACX72549.1"/>
    </source>
</evidence>
<proteinExistence type="predicted"/>
<feature type="transmembrane region" description="Helical" evidence="1">
    <location>
        <begin position="127"/>
        <end position="149"/>
    </location>
</feature>
<evidence type="ECO:0000313" key="4">
    <source>
        <dbReference type="Proteomes" id="UP000002063"/>
    </source>
</evidence>
<evidence type="ECO:0000313" key="2">
    <source>
        <dbReference type="EMBL" id="ACX72528.1"/>
    </source>
</evidence>
<dbReference type="eggNOG" id="arCOG12060">
    <property type="taxonomic scope" value="Archaea"/>
</dbReference>
<accession>C9RG26</accession>
<dbReference type="KEGG" id="mvu:Metvu_0669"/>
<organism evidence="2 4">
    <name type="scientific">Methanocaldococcus vulcanius (strain ATCC 700851 / DSM 12094 / M7)</name>
    <name type="common">Methanococcus vulcanius</name>
    <dbReference type="NCBI Taxonomy" id="579137"/>
    <lineage>
        <taxon>Archaea</taxon>
        <taxon>Methanobacteriati</taxon>
        <taxon>Methanobacteriota</taxon>
        <taxon>Methanomada group</taxon>
        <taxon>Methanococci</taxon>
        <taxon>Methanococcales</taxon>
        <taxon>Methanocaldococcaceae</taxon>
        <taxon>Methanocaldococcus</taxon>
    </lineage>
</organism>
<keyword evidence="1" id="KW-1133">Transmembrane helix</keyword>
<keyword evidence="1" id="KW-0472">Membrane</keyword>
<keyword evidence="4" id="KW-1185">Reference proteome</keyword>
<evidence type="ECO:0000256" key="1">
    <source>
        <dbReference type="SAM" id="Phobius"/>
    </source>
</evidence>